<protein>
    <recommendedName>
        <fullName evidence="1">Stress-response A/B barrel domain-containing protein</fullName>
    </recommendedName>
</protein>
<dbReference type="PROSITE" id="PS51502">
    <property type="entry name" value="S_R_A_B_BARREL"/>
    <property type="match status" value="1"/>
</dbReference>
<dbReference type="InterPro" id="IPR013097">
    <property type="entry name" value="Dabb"/>
</dbReference>
<dbReference type="OrthoDB" id="1601230at2759"/>
<evidence type="ECO:0000313" key="3">
    <source>
        <dbReference type="Proteomes" id="UP000247810"/>
    </source>
</evidence>
<dbReference type="EMBL" id="KZ825835">
    <property type="protein sequence ID" value="PYH96667.1"/>
    <property type="molecule type" value="Genomic_DNA"/>
</dbReference>
<dbReference type="Pfam" id="PF07876">
    <property type="entry name" value="Dabb"/>
    <property type="match status" value="1"/>
</dbReference>
<dbReference type="InterPro" id="IPR011008">
    <property type="entry name" value="Dimeric_a/b-barrel"/>
</dbReference>
<dbReference type="SMART" id="SM00886">
    <property type="entry name" value="Dabb"/>
    <property type="match status" value="1"/>
</dbReference>
<dbReference type="Proteomes" id="UP000247810">
    <property type="component" value="Unassembled WGS sequence"/>
</dbReference>
<dbReference type="STRING" id="1448320.A0A319DRG7"/>
<accession>A0A319DRG7</accession>
<reference evidence="2 3" key="1">
    <citation type="submission" date="2018-02" db="EMBL/GenBank/DDBJ databases">
        <title>The genomes of Aspergillus section Nigri reveals drivers in fungal speciation.</title>
        <authorList>
            <consortium name="DOE Joint Genome Institute"/>
            <person name="Vesth T.C."/>
            <person name="Nybo J."/>
            <person name="Theobald S."/>
            <person name="Brandl J."/>
            <person name="Frisvad J.C."/>
            <person name="Nielsen K.F."/>
            <person name="Lyhne E.K."/>
            <person name="Kogle M.E."/>
            <person name="Kuo A."/>
            <person name="Riley R."/>
            <person name="Clum A."/>
            <person name="Nolan M."/>
            <person name="Lipzen A."/>
            <person name="Salamov A."/>
            <person name="Henrissat B."/>
            <person name="Wiebenga A."/>
            <person name="De vries R.P."/>
            <person name="Grigoriev I.V."/>
            <person name="Mortensen U.H."/>
            <person name="Andersen M.R."/>
            <person name="Baker S.E."/>
        </authorList>
    </citation>
    <scope>NUCLEOTIDE SEQUENCE [LARGE SCALE GENOMIC DNA]</scope>
    <source>
        <strain evidence="2 3">CBS 707.79</strain>
    </source>
</reference>
<proteinExistence type="predicted"/>
<gene>
    <name evidence="2" type="ORF">BO71DRAFT_448542</name>
</gene>
<dbReference type="AlphaFoldDB" id="A0A319DRG7"/>
<dbReference type="SUPFAM" id="SSF54909">
    <property type="entry name" value="Dimeric alpha+beta barrel"/>
    <property type="match status" value="1"/>
</dbReference>
<evidence type="ECO:0000259" key="1">
    <source>
        <dbReference type="PROSITE" id="PS51502"/>
    </source>
</evidence>
<dbReference type="Gene3D" id="3.30.70.100">
    <property type="match status" value="1"/>
</dbReference>
<evidence type="ECO:0000313" key="2">
    <source>
        <dbReference type="EMBL" id="PYH96667.1"/>
    </source>
</evidence>
<keyword evidence="3" id="KW-1185">Reference proteome</keyword>
<organism evidence="2 3">
    <name type="scientific">Aspergillus ellipticus CBS 707.79</name>
    <dbReference type="NCBI Taxonomy" id="1448320"/>
    <lineage>
        <taxon>Eukaryota</taxon>
        <taxon>Fungi</taxon>
        <taxon>Dikarya</taxon>
        <taxon>Ascomycota</taxon>
        <taxon>Pezizomycotina</taxon>
        <taxon>Eurotiomycetes</taxon>
        <taxon>Eurotiomycetidae</taxon>
        <taxon>Eurotiales</taxon>
        <taxon>Aspergillaceae</taxon>
        <taxon>Aspergillus</taxon>
        <taxon>Aspergillus subgen. Circumdati</taxon>
    </lineage>
</organism>
<feature type="domain" description="Stress-response A/B barrel" evidence="1">
    <location>
        <begin position="3"/>
        <end position="95"/>
    </location>
</feature>
<dbReference type="VEuPathDB" id="FungiDB:BO71DRAFT_448542"/>
<name>A0A319DRG7_9EURO</name>
<sequence>MPITHLVLFQFKSDVNPDTVNGACARMLALKDTCLHPASRQPYIRASSGGVDNSIEGIQFPTVGDRDYYVREDPAHQAFIRSLDGLIEKAQVQTLFPRAKAG</sequence>